<keyword evidence="1" id="KW-1133">Transmembrane helix</keyword>
<keyword evidence="1" id="KW-0812">Transmembrane</keyword>
<keyword evidence="1" id="KW-0472">Membrane</keyword>
<dbReference type="AlphaFoldDB" id="A0A376FIQ4"/>
<sequence>MDDEKKRIIKDQKKSFLSLLAQAQGKLSFFWVCLAIILGVTQGLSGI</sequence>
<proteinExistence type="predicted"/>
<dbReference type="EMBL" id="UFYI01000007">
    <property type="protein sequence ID" value="STD25170.1"/>
    <property type="molecule type" value="Genomic_DNA"/>
</dbReference>
<dbReference type="Proteomes" id="UP000255163">
    <property type="component" value="Unassembled WGS sequence"/>
</dbReference>
<name>A0A376FIQ4_ENTAS</name>
<protein>
    <submittedName>
        <fullName evidence="2">Uncharacterized protein</fullName>
    </submittedName>
</protein>
<organism evidence="2 3">
    <name type="scientific">Enterobacter asburiae</name>
    <dbReference type="NCBI Taxonomy" id="61645"/>
    <lineage>
        <taxon>Bacteria</taxon>
        <taxon>Pseudomonadati</taxon>
        <taxon>Pseudomonadota</taxon>
        <taxon>Gammaproteobacteria</taxon>
        <taxon>Enterobacterales</taxon>
        <taxon>Enterobacteriaceae</taxon>
        <taxon>Enterobacter</taxon>
        <taxon>Enterobacter cloacae complex</taxon>
    </lineage>
</organism>
<evidence type="ECO:0000256" key="1">
    <source>
        <dbReference type="SAM" id="Phobius"/>
    </source>
</evidence>
<feature type="transmembrane region" description="Helical" evidence="1">
    <location>
        <begin position="27"/>
        <end position="45"/>
    </location>
</feature>
<accession>A0A376FIQ4</accession>
<evidence type="ECO:0000313" key="3">
    <source>
        <dbReference type="Proteomes" id="UP000255163"/>
    </source>
</evidence>
<gene>
    <name evidence="2" type="ORF">NCTC12123_04833</name>
</gene>
<evidence type="ECO:0000313" key="2">
    <source>
        <dbReference type="EMBL" id="STD25170.1"/>
    </source>
</evidence>
<reference evidence="2 3" key="1">
    <citation type="submission" date="2018-06" db="EMBL/GenBank/DDBJ databases">
        <authorList>
            <consortium name="Pathogen Informatics"/>
            <person name="Doyle S."/>
        </authorList>
    </citation>
    <scope>NUCLEOTIDE SEQUENCE [LARGE SCALE GENOMIC DNA]</scope>
    <source>
        <strain evidence="2 3">NCTC12123</strain>
    </source>
</reference>